<dbReference type="PIRSF" id="PIRSF000103">
    <property type="entry name" value="HIBADH"/>
    <property type="match status" value="1"/>
</dbReference>
<dbReference type="GO" id="GO:0050661">
    <property type="term" value="F:NADP binding"/>
    <property type="evidence" value="ECO:0007669"/>
    <property type="project" value="InterPro"/>
</dbReference>
<dbReference type="GO" id="GO:0051287">
    <property type="term" value="F:NAD binding"/>
    <property type="evidence" value="ECO:0007669"/>
    <property type="project" value="InterPro"/>
</dbReference>
<keyword evidence="1" id="KW-0560">Oxidoreductase</keyword>
<comment type="caution">
    <text evidence="6">The sequence shown here is derived from an EMBL/GenBank/DDBJ whole genome shotgun (WGS) entry which is preliminary data.</text>
</comment>
<dbReference type="InterPro" id="IPR008927">
    <property type="entry name" value="6-PGluconate_DH-like_C_sf"/>
</dbReference>
<dbReference type="InterPro" id="IPR036291">
    <property type="entry name" value="NAD(P)-bd_dom_sf"/>
</dbReference>
<dbReference type="SUPFAM" id="SSF51735">
    <property type="entry name" value="NAD(P)-binding Rossmann-fold domains"/>
    <property type="match status" value="1"/>
</dbReference>
<dbReference type="InterPro" id="IPR015815">
    <property type="entry name" value="HIBADH-related"/>
</dbReference>
<dbReference type="Pfam" id="PF03446">
    <property type="entry name" value="NAD_binding_2"/>
    <property type="match status" value="1"/>
</dbReference>
<dbReference type="RefSeq" id="WP_062169905.1">
    <property type="nucleotide sequence ID" value="NZ_NBTY01000199.1"/>
</dbReference>
<organism evidence="6 7">
    <name type="scientific">Caballeronia sordidicola</name>
    <name type="common">Burkholderia sordidicola</name>
    <dbReference type="NCBI Taxonomy" id="196367"/>
    <lineage>
        <taxon>Bacteria</taxon>
        <taxon>Pseudomonadati</taxon>
        <taxon>Pseudomonadota</taxon>
        <taxon>Betaproteobacteria</taxon>
        <taxon>Burkholderiales</taxon>
        <taxon>Burkholderiaceae</taxon>
        <taxon>Caballeronia</taxon>
    </lineage>
</organism>
<dbReference type="SUPFAM" id="SSF48179">
    <property type="entry name" value="6-phosphogluconate dehydrogenase C-terminal domain-like"/>
    <property type="match status" value="1"/>
</dbReference>
<sequence>MTNSKDRPEKIAFLGIGLMGERQARVLLRAGYGLTAWNRTRDKAERLRADGADVADSPAEAVRNADIVITMLANGETVHDVLFDQGAAQALSADAVVIDMSSIRPDQAITHARLLAARGVRHIDAPVSGGTSGAENATLAIMCGGDAEVFDRVSPVLRCMGRPVLMGAHGTGQLAKLANQMIVGTTIGVVAEALSLVAKGGANPAMLIEALAGGYADSTILRIHGRRMVDKNFEVSGRSSSQLKDLQNALRAAQDVGASMPYTQLSAQLFTSLIAHHGDIDHSGVVKIIGDQTA</sequence>
<dbReference type="PANTHER" id="PTHR43060">
    <property type="entry name" value="3-HYDROXYISOBUTYRATE DEHYDROGENASE-LIKE 1, MITOCHONDRIAL-RELATED"/>
    <property type="match status" value="1"/>
</dbReference>
<evidence type="ECO:0000259" key="4">
    <source>
        <dbReference type="Pfam" id="PF03446"/>
    </source>
</evidence>
<dbReference type="GO" id="GO:0016491">
    <property type="term" value="F:oxidoreductase activity"/>
    <property type="evidence" value="ECO:0007669"/>
    <property type="project" value="UniProtKB-KW"/>
</dbReference>
<keyword evidence="2" id="KW-0520">NAD</keyword>
<protein>
    <submittedName>
        <fullName evidence="6">2-hydroxy-3-oxopropionate reductase</fullName>
    </submittedName>
</protein>
<evidence type="ECO:0000259" key="5">
    <source>
        <dbReference type="Pfam" id="PF14833"/>
    </source>
</evidence>
<dbReference type="Pfam" id="PF14833">
    <property type="entry name" value="NAD_binding_11"/>
    <property type="match status" value="1"/>
</dbReference>
<reference evidence="6 7" key="1">
    <citation type="submission" date="2017-03" db="EMBL/GenBank/DDBJ databases">
        <title>Genome analysis of strain PAMC 26510.</title>
        <authorList>
            <person name="Oh H.-M."/>
            <person name="Yang J.-A."/>
        </authorList>
    </citation>
    <scope>NUCLEOTIDE SEQUENCE [LARGE SCALE GENOMIC DNA]</scope>
    <source>
        <strain evidence="6 7">PAMC 26510</strain>
    </source>
</reference>
<dbReference type="InterPro" id="IPR029154">
    <property type="entry name" value="HIBADH-like_NADP-bd"/>
</dbReference>
<dbReference type="Gene3D" id="3.40.50.720">
    <property type="entry name" value="NAD(P)-binding Rossmann-like Domain"/>
    <property type="match status" value="1"/>
</dbReference>
<evidence type="ECO:0000256" key="1">
    <source>
        <dbReference type="ARBA" id="ARBA00023002"/>
    </source>
</evidence>
<dbReference type="EMBL" id="NBTY01000199">
    <property type="protein sequence ID" value="OTP66872.1"/>
    <property type="molecule type" value="Genomic_DNA"/>
</dbReference>
<feature type="active site" evidence="3">
    <location>
        <position position="176"/>
    </location>
</feature>
<gene>
    <name evidence="6" type="ORF">PAMC26510_34090</name>
</gene>
<evidence type="ECO:0000256" key="2">
    <source>
        <dbReference type="ARBA" id="ARBA00023027"/>
    </source>
</evidence>
<feature type="domain" description="3-hydroxyisobutyrate dehydrogenase-like NAD-binding" evidence="5">
    <location>
        <begin position="170"/>
        <end position="288"/>
    </location>
</feature>
<dbReference type="InterPro" id="IPR006115">
    <property type="entry name" value="6PGDH_NADP-bd"/>
</dbReference>
<evidence type="ECO:0000256" key="3">
    <source>
        <dbReference type="PIRSR" id="PIRSR000103-1"/>
    </source>
</evidence>
<evidence type="ECO:0000313" key="6">
    <source>
        <dbReference type="EMBL" id="OTP66872.1"/>
    </source>
</evidence>
<feature type="domain" description="6-phosphogluconate dehydrogenase NADP-binding" evidence="4">
    <location>
        <begin position="10"/>
        <end position="166"/>
    </location>
</feature>
<accession>A0A242M708</accession>
<dbReference type="PANTHER" id="PTHR43060:SF15">
    <property type="entry name" value="3-HYDROXYISOBUTYRATE DEHYDROGENASE-LIKE 1, MITOCHONDRIAL-RELATED"/>
    <property type="match status" value="1"/>
</dbReference>
<dbReference type="AlphaFoldDB" id="A0A242M708"/>
<name>A0A242M708_CABSO</name>
<proteinExistence type="predicted"/>
<dbReference type="InterPro" id="IPR013328">
    <property type="entry name" value="6PGD_dom2"/>
</dbReference>
<dbReference type="Gene3D" id="1.10.1040.10">
    <property type="entry name" value="N-(1-d-carboxylethyl)-l-norvaline Dehydrogenase, domain 2"/>
    <property type="match status" value="1"/>
</dbReference>
<evidence type="ECO:0000313" key="7">
    <source>
        <dbReference type="Proteomes" id="UP000194546"/>
    </source>
</evidence>
<dbReference type="Proteomes" id="UP000194546">
    <property type="component" value="Unassembled WGS sequence"/>
</dbReference>